<organism evidence="9">
    <name type="scientific">Melampsora larici-populina (strain 98AG31 / pathotype 3-4-7)</name>
    <name type="common">Poplar leaf rust fungus</name>
    <dbReference type="NCBI Taxonomy" id="747676"/>
    <lineage>
        <taxon>Eukaryota</taxon>
        <taxon>Fungi</taxon>
        <taxon>Dikarya</taxon>
        <taxon>Basidiomycota</taxon>
        <taxon>Pucciniomycotina</taxon>
        <taxon>Pucciniomycetes</taxon>
        <taxon>Pucciniales</taxon>
        <taxon>Melampsoraceae</taxon>
        <taxon>Melampsora</taxon>
    </lineage>
</organism>
<feature type="transmembrane region" description="Helical" evidence="7">
    <location>
        <begin position="15"/>
        <end position="39"/>
    </location>
</feature>
<evidence type="ECO:0000256" key="7">
    <source>
        <dbReference type="SAM" id="Phobius"/>
    </source>
</evidence>
<feature type="transmembrane region" description="Helical" evidence="7">
    <location>
        <begin position="100"/>
        <end position="125"/>
    </location>
</feature>
<keyword evidence="5 7" id="KW-1133">Transmembrane helix</keyword>
<dbReference type="Pfam" id="PF01733">
    <property type="entry name" value="Nucleoside_tran"/>
    <property type="match status" value="1"/>
</dbReference>
<dbReference type="eggNOG" id="KOG1479">
    <property type="taxonomic scope" value="Eukaryota"/>
</dbReference>
<keyword evidence="3" id="KW-0813">Transport</keyword>
<comment type="similarity">
    <text evidence="2">Belongs to the SLC29A/ENT transporter (TC 2.A.57) family.</text>
</comment>
<dbReference type="HOGENOM" id="CLU_987233_0_0_1"/>
<dbReference type="KEGG" id="mlr:MELLADRAFT_87542"/>
<evidence type="ECO:0008006" key="10">
    <source>
        <dbReference type="Google" id="ProtNLM"/>
    </source>
</evidence>
<gene>
    <name evidence="8" type="ORF">MELLADRAFT_87542</name>
</gene>
<proteinExistence type="inferred from homology"/>
<accession>F4RNQ4</accession>
<keyword evidence="4 7" id="KW-0812">Transmembrane</keyword>
<evidence type="ECO:0000313" key="9">
    <source>
        <dbReference type="Proteomes" id="UP000001072"/>
    </source>
</evidence>
<evidence type="ECO:0000256" key="5">
    <source>
        <dbReference type="ARBA" id="ARBA00022989"/>
    </source>
</evidence>
<feature type="transmembrane region" description="Helical" evidence="7">
    <location>
        <begin position="145"/>
        <end position="162"/>
    </location>
</feature>
<dbReference type="PANTHER" id="PTHR10332:SF88">
    <property type="entry name" value="EQUILIBRATIVE NUCLEOSIDE TRANSPORTER 1, ISOFORM A"/>
    <property type="match status" value="1"/>
</dbReference>
<reference evidence="9" key="1">
    <citation type="journal article" date="2011" name="Proc. Natl. Acad. Sci. U.S.A.">
        <title>Obligate biotrophy features unraveled by the genomic analysis of rust fungi.</title>
        <authorList>
            <person name="Duplessis S."/>
            <person name="Cuomo C.A."/>
            <person name="Lin Y.-C."/>
            <person name="Aerts A."/>
            <person name="Tisserant E."/>
            <person name="Veneault-Fourrey C."/>
            <person name="Joly D.L."/>
            <person name="Hacquard S."/>
            <person name="Amselem J."/>
            <person name="Cantarel B.L."/>
            <person name="Chiu R."/>
            <person name="Coutinho P.M."/>
            <person name="Feau N."/>
            <person name="Field M."/>
            <person name="Frey P."/>
            <person name="Gelhaye E."/>
            <person name="Goldberg J."/>
            <person name="Grabherr M.G."/>
            <person name="Kodira C.D."/>
            <person name="Kohler A."/>
            <person name="Kuees U."/>
            <person name="Lindquist E.A."/>
            <person name="Lucas S.M."/>
            <person name="Mago R."/>
            <person name="Mauceli E."/>
            <person name="Morin E."/>
            <person name="Murat C."/>
            <person name="Pangilinan J.L."/>
            <person name="Park R."/>
            <person name="Pearson M."/>
            <person name="Quesneville H."/>
            <person name="Rouhier N."/>
            <person name="Sakthikumar S."/>
            <person name="Salamov A.A."/>
            <person name="Schmutz J."/>
            <person name="Selles B."/>
            <person name="Shapiro H."/>
            <person name="Tanguay P."/>
            <person name="Tuskan G.A."/>
            <person name="Henrissat B."/>
            <person name="Van de Peer Y."/>
            <person name="Rouze P."/>
            <person name="Ellis J.G."/>
            <person name="Dodds P.N."/>
            <person name="Schein J.E."/>
            <person name="Zhong S."/>
            <person name="Hamelin R.C."/>
            <person name="Grigoriev I.V."/>
            <person name="Szabo L.J."/>
            <person name="Martin F."/>
        </authorList>
    </citation>
    <scope>NUCLEOTIDE SEQUENCE [LARGE SCALE GENOMIC DNA]</scope>
    <source>
        <strain evidence="9">98AG31 / pathotype 3-4-7</strain>
    </source>
</reference>
<name>F4RNQ4_MELLP</name>
<keyword evidence="6 7" id="KW-0472">Membrane</keyword>
<dbReference type="GeneID" id="18934553"/>
<feature type="transmembrane region" description="Helical" evidence="7">
    <location>
        <begin position="215"/>
        <end position="238"/>
    </location>
</feature>
<sequence length="282" mass="31768">MERFQDQIRNSSFTFYIGSTIFCVFALLSFTMLCSLPFYKLVMRSNKKKIISSSQRLSIEGERSTDQLLQSNEYSTEEPFTSTPIRPVNLRTVEPKIRSLGLSVFWVFFVTLAVFPSITGSIISINSNQINPTSTSTFLKNWKHPLIFIPLHFLCFNCGDWLGRIIPQIWSNFSFALIKKKKVLYAMSFSRIIFVPLFLLCNVENSSVVLFRSDFAYFLILSLFAISNGYTSTLLMIAGVAEPSLEPEEIAVAATCMSLYLTSGLAMGSFISFGVKALTTVL</sequence>
<dbReference type="PANTHER" id="PTHR10332">
    <property type="entry name" value="EQUILIBRATIVE NUCLEOSIDE TRANSPORTER"/>
    <property type="match status" value="1"/>
</dbReference>
<dbReference type="InterPro" id="IPR002259">
    <property type="entry name" value="Eqnu_transpt"/>
</dbReference>
<feature type="transmembrane region" description="Helical" evidence="7">
    <location>
        <begin position="250"/>
        <end position="275"/>
    </location>
</feature>
<evidence type="ECO:0000256" key="4">
    <source>
        <dbReference type="ARBA" id="ARBA00022692"/>
    </source>
</evidence>
<protein>
    <recommendedName>
        <fullName evidence="10">Nucleoside transporter</fullName>
    </recommendedName>
</protein>
<keyword evidence="9" id="KW-1185">Reference proteome</keyword>
<dbReference type="GO" id="GO:0034257">
    <property type="term" value="F:nicotinamide riboside transmembrane transporter activity"/>
    <property type="evidence" value="ECO:0007669"/>
    <property type="project" value="TreeGrafter"/>
</dbReference>
<comment type="subcellular location">
    <subcellularLocation>
        <location evidence="1">Membrane</location>
        <topology evidence="1">Multi-pass membrane protein</topology>
    </subcellularLocation>
</comment>
<dbReference type="Proteomes" id="UP000001072">
    <property type="component" value="Unassembled WGS sequence"/>
</dbReference>
<evidence type="ECO:0000256" key="2">
    <source>
        <dbReference type="ARBA" id="ARBA00007965"/>
    </source>
</evidence>
<evidence type="ECO:0000313" key="8">
    <source>
        <dbReference type="EMBL" id="EGG06028.1"/>
    </source>
</evidence>
<dbReference type="GO" id="GO:0000329">
    <property type="term" value="C:fungal-type vacuole membrane"/>
    <property type="evidence" value="ECO:0007669"/>
    <property type="project" value="TreeGrafter"/>
</dbReference>
<evidence type="ECO:0000256" key="6">
    <source>
        <dbReference type="ARBA" id="ARBA00023136"/>
    </source>
</evidence>
<evidence type="ECO:0000256" key="1">
    <source>
        <dbReference type="ARBA" id="ARBA00004141"/>
    </source>
</evidence>
<dbReference type="GO" id="GO:0005886">
    <property type="term" value="C:plasma membrane"/>
    <property type="evidence" value="ECO:0007669"/>
    <property type="project" value="TreeGrafter"/>
</dbReference>
<dbReference type="EMBL" id="GL883110">
    <property type="protein sequence ID" value="EGG06028.1"/>
    <property type="molecule type" value="Genomic_DNA"/>
</dbReference>
<dbReference type="PRINTS" id="PR01130">
    <property type="entry name" value="DERENTRNSPRT"/>
</dbReference>
<feature type="transmembrane region" description="Helical" evidence="7">
    <location>
        <begin position="183"/>
        <end position="203"/>
    </location>
</feature>
<evidence type="ECO:0000256" key="3">
    <source>
        <dbReference type="ARBA" id="ARBA00022448"/>
    </source>
</evidence>
<dbReference type="VEuPathDB" id="FungiDB:MELLADRAFT_87542"/>
<dbReference type="OrthoDB" id="10261753at2759"/>
<dbReference type="InParanoid" id="F4RNQ4"/>
<dbReference type="STRING" id="747676.F4RNQ4"/>
<dbReference type="AlphaFoldDB" id="F4RNQ4"/>
<dbReference type="GO" id="GO:0015205">
    <property type="term" value="F:nucleobase transmembrane transporter activity"/>
    <property type="evidence" value="ECO:0007669"/>
    <property type="project" value="TreeGrafter"/>
</dbReference>
<dbReference type="RefSeq" id="XP_007410679.1">
    <property type="nucleotide sequence ID" value="XM_007410617.1"/>
</dbReference>